<feature type="region of interest" description="Disordered" evidence="1">
    <location>
        <begin position="270"/>
        <end position="297"/>
    </location>
</feature>
<evidence type="ECO:0000256" key="2">
    <source>
        <dbReference type="SAM" id="Phobius"/>
    </source>
</evidence>
<keyword evidence="2" id="KW-0472">Membrane</keyword>
<evidence type="ECO:0000313" key="4">
    <source>
        <dbReference type="EMBL" id="KLO09664.1"/>
    </source>
</evidence>
<organism evidence="4 5">
    <name type="scientific">Schizopora paradoxa</name>
    <dbReference type="NCBI Taxonomy" id="27342"/>
    <lineage>
        <taxon>Eukaryota</taxon>
        <taxon>Fungi</taxon>
        <taxon>Dikarya</taxon>
        <taxon>Basidiomycota</taxon>
        <taxon>Agaricomycotina</taxon>
        <taxon>Agaricomycetes</taxon>
        <taxon>Hymenochaetales</taxon>
        <taxon>Schizoporaceae</taxon>
        <taxon>Schizopora</taxon>
    </lineage>
</organism>
<dbReference type="Pfam" id="PF20151">
    <property type="entry name" value="DUF6533"/>
    <property type="match status" value="1"/>
</dbReference>
<protein>
    <recommendedName>
        <fullName evidence="3">DUF6533 domain-containing protein</fullName>
    </recommendedName>
</protein>
<feature type="transmembrane region" description="Helical" evidence="2">
    <location>
        <begin position="53"/>
        <end position="72"/>
    </location>
</feature>
<proteinExistence type="predicted"/>
<gene>
    <name evidence="4" type="ORF">SCHPADRAFT_931034</name>
</gene>
<feature type="transmembrane region" description="Helical" evidence="2">
    <location>
        <begin position="208"/>
        <end position="227"/>
    </location>
</feature>
<dbReference type="InParanoid" id="A0A0H2RCZ8"/>
<accession>A0A0H2RCZ8</accession>
<feature type="compositionally biased region" description="Polar residues" evidence="1">
    <location>
        <begin position="270"/>
        <end position="282"/>
    </location>
</feature>
<evidence type="ECO:0000313" key="5">
    <source>
        <dbReference type="Proteomes" id="UP000053477"/>
    </source>
</evidence>
<keyword evidence="5" id="KW-1185">Reference proteome</keyword>
<dbReference type="Proteomes" id="UP000053477">
    <property type="component" value="Unassembled WGS sequence"/>
</dbReference>
<evidence type="ECO:0000259" key="3">
    <source>
        <dbReference type="Pfam" id="PF20151"/>
    </source>
</evidence>
<dbReference type="EMBL" id="KQ086049">
    <property type="protein sequence ID" value="KLO09664.1"/>
    <property type="molecule type" value="Genomic_DNA"/>
</dbReference>
<feature type="domain" description="DUF6533" evidence="3">
    <location>
        <begin position="19"/>
        <end position="61"/>
    </location>
</feature>
<feature type="transmembrane region" description="Helical" evidence="2">
    <location>
        <begin position="118"/>
        <end position="138"/>
    </location>
</feature>
<feature type="transmembrane region" description="Helical" evidence="2">
    <location>
        <begin position="92"/>
        <end position="111"/>
    </location>
</feature>
<dbReference type="InterPro" id="IPR045340">
    <property type="entry name" value="DUF6533"/>
</dbReference>
<name>A0A0H2RCZ8_9AGAM</name>
<sequence length="297" mass="34097">MSDILEDIKFVAQAVNVKYSFVVAIALVVYDTIVKLPDEINLIWLQRWSFGKAFYILARYSNFLDASLVIWYSFDASLTTESCRSLYEAEMWSATFGIAFCYVILVVRTYAIWERKSLVLVYLFSVQLITFIIEAIQVDEAFKAMTFAPSPVPTIVPCIATLGNNRMFTVFCIMLGFEFNILCLMLCKGFFQWRRDSTALIHTLYRDGFIYFVVLFASSMVNAIVISKFFNSPYFYVTIQLQRAFHSILASRLILNLRKVIAEKDMSPRLSRTSCEGTSNKTADSREDAPSWDLESI</sequence>
<feature type="transmembrane region" description="Helical" evidence="2">
    <location>
        <begin position="12"/>
        <end position="33"/>
    </location>
</feature>
<reference evidence="4 5" key="1">
    <citation type="submission" date="2015-04" db="EMBL/GenBank/DDBJ databases">
        <title>Complete genome sequence of Schizopora paradoxa KUC8140, a cosmopolitan wood degrader in East Asia.</title>
        <authorList>
            <consortium name="DOE Joint Genome Institute"/>
            <person name="Min B."/>
            <person name="Park H."/>
            <person name="Jang Y."/>
            <person name="Kim J.-J."/>
            <person name="Kim K.H."/>
            <person name="Pangilinan J."/>
            <person name="Lipzen A."/>
            <person name="Riley R."/>
            <person name="Grigoriev I.V."/>
            <person name="Spatafora J.W."/>
            <person name="Choi I.-G."/>
        </authorList>
    </citation>
    <scope>NUCLEOTIDE SEQUENCE [LARGE SCALE GENOMIC DNA]</scope>
    <source>
        <strain evidence="4 5">KUC8140</strain>
    </source>
</reference>
<keyword evidence="2" id="KW-1133">Transmembrane helix</keyword>
<keyword evidence="2" id="KW-0812">Transmembrane</keyword>
<evidence type="ECO:0000256" key="1">
    <source>
        <dbReference type="SAM" id="MobiDB-lite"/>
    </source>
</evidence>
<dbReference type="OrthoDB" id="2958007at2759"/>
<dbReference type="AlphaFoldDB" id="A0A0H2RCZ8"/>
<feature type="transmembrane region" description="Helical" evidence="2">
    <location>
        <begin position="167"/>
        <end position="187"/>
    </location>
</feature>